<proteinExistence type="predicted"/>
<gene>
    <name evidence="1" type="ORF">M5D96_009342</name>
</gene>
<dbReference type="Proteomes" id="UP001059596">
    <property type="component" value="Unassembled WGS sequence"/>
</dbReference>
<sequence>MQQQLKDLDKEIENTEHRANICDGECDFGALDSVDKLIGRVQAVKDKLSLKSTLVKIKRKSQIMVVKSRRKG</sequence>
<accession>A0A9P9YJ13</accession>
<comment type="caution">
    <text evidence="1">The sequence shown here is derived from an EMBL/GenBank/DDBJ whole genome shotgun (WGS) entry which is preliminary data.</text>
</comment>
<keyword evidence="2" id="KW-1185">Reference proteome</keyword>
<reference evidence="1" key="1">
    <citation type="journal article" date="2023" name="Genome Biol. Evol.">
        <title>Long-read-based Genome Assembly of Drosophila gunungcola Reveals Fewer Chemosensory Genes in Flower-breeding Species.</title>
        <authorList>
            <person name="Negi A."/>
            <person name="Liao B.Y."/>
            <person name="Yeh S.D."/>
        </authorList>
    </citation>
    <scope>NUCLEOTIDE SEQUENCE</scope>
    <source>
        <strain evidence="1">Sukarami</strain>
    </source>
</reference>
<evidence type="ECO:0000313" key="1">
    <source>
        <dbReference type="EMBL" id="KAI8037841.1"/>
    </source>
</evidence>
<dbReference type="AlphaFoldDB" id="A0A9P9YJ13"/>
<dbReference type="EMBL" id="JAMKOV010000010">
    <property type="protein sequence ID" value="KAI8037841.1"/>
    <property type="molecule type" value="Genomic_DNA"/>
</dbReference>
<protein>
    <submittedName>
        <fullName evidence="1">Uncharacterized protein</fullName>
    </submittedName>
</protein>
<organism evidence="1 2">
    <name type="scientific">Drosophila gunungcola</name>
    <name type="common">fruit fly</name>
    <dbReference type="NCBI Taxonomy" id="103775"/>
    <lineage>
        <taxon>Eukaryota</taxon>
        <taxon>Metazoa</taxon>
        <taxon>Ecdysozoa</taxon>
        <taxon>Arthropoda</taxon>
        <taxon>Hexapoda</taxon>
        <taxon>Insecta</taxon>
        <taxon>Pterygota</taxon>
        <taxon>Neoptera</taxon>
        <taxon>Endopterygota</taxon>
        <taxon>Diptera</taxon>
        <taxon>Brachycera</taxon>
        <taxon>Muscomorpha</taxon>
        <taxon>Ephydroidea</taxon>
        <taxon>Drosophilidae</taxon>
        <taxon>Drosophila</taxon>
        <taxon>Sophophora</taxon>
    </lineage>
</organism>
<evidence type="ECO:0000313" key="2">
    <source>
        <dbReference type="Proteomes" id="UP001059596"/>
    </source>
</evidence>
<name>A0A9P9YJ13_9MUSC</name>